<proteinExistence type="predicted"/>
<name>A0AC60PCD2_IXOPE</name>
<reference evidence="1 2" key="1">
    <citation type="journal article" date="2020" name="Cell">
        <title>Large-Scale Comparative Analyses of Tick Genomes Elucidate Their Genetic Diversity and Vector Capacities.</title>
        <authorList>
            <consortium name="Tick Genome and Microbiome Consortium (TIGMIC)"/>
            <person name="Jia N."/>
            <person name="Wang J."/>
            <person name="Shi W."/>
            <person name="Du L."/>
            <person name="Sun Y."/>
            <person name="Zhan W."/>
            <person name="Jiang J.F."/>
            <person name="Wang Q."/>
            <person name="Zhang B."/>
            <person name="Ji P."/>
            <person name="Bell-Sakyi L."/>
            <person name="Cui X.M."/>
            <person name="Yuan T.T."/>
            <person name="Jiang B.G."/>
            <person name="Yang W.F."/>
            <person name="Lam T.T."/>
            <person name="Chang Q.C."/>
            <person name="Ding S.J."/>
            <person name="Wang X.J."/>
            <person name="Zhu J.G."/>
            <person name="Ruan X.D."/>
            <person name="Zhao L."/>
            <person name="Wei J.T."/>
            <person name="Ye R.Z."/>
            <person name="Que T.C."/>
            <person name="Du C.H."/>
            <person name="Zhou Y.H."/>
            <person name="Cheng J.X."/>
            <person name="Dai P.F."/>
            <person name="Guo W.B."/>
            <person name="Han X.H."/>
            <person name="Huang E.J."/>
            <person name="Li L.F."/>
            <person name="Wei W."/>
            <person name="Gao Y.C."/>
            <person name="Liu J.Z."/>
            <person name="Shao H.Z."/>
            <person name="Wang X."/>
            <person name="Wang C.C."/>
            <person name="Yang T.C."/>
            <person name="Huo Q.B."/>
            <person name="Li W."/>
            <person name="Chen H.Y."/>
            <person name="Chen S.E."/>
            <person name="Zhou L.G."/>
            <person name="Ni X.B."/>
            <person name="Tian J.H."/>
            <person name="Sheng Y."/>
            <person name="Liu T."/>
            <person name="Pan Y.S."/>
            <person name="Xia L.Y."/>
            <person name="Li J."/>
            <person name="Zhao F."/>
            <person name="Cao W.C."/>
        </authorList>
    </citation>
    <scope>NUCLEOTIDE SEQUENCE [LARGE SCALE GENOMIC DNA]</scope>
    <source>
        <strain evidence="1">Iper-2018</strain>
    </source>
</reference>
<evidence type="ECO:0000313" key="2">
    <source>
        <dbReference type="Proteomes" id="UP000805193"/>
    </source>
</evidence>
<feature type="non-terminal residue" evidence="1">
    <location>
        <position position="1"/>
    </location>
</feature>
<dbReference type="EMBL" id="JABSTQ010010911">
    <property type="protein sequence ID" value="KAG0416850.1"/>
    <property type="molecule type" value="Genomic_DNA"/>
</dbReference>
<evidence type="ECO:0000313" key="1">
    <source>
        <dbReference type="EMBL" id="KAG0416850.1"/>
    </source>
</evidence>
<gene>
    <name evidence="1" type="ORF">HPB47_006077</name>
</gene>
<protein>
    <submittedName>
        <fullName evidence="1">Uncharacterized protein</fullName>
    </submittedName>
</protein>
<keyword evidence="2" id="KW-1185">Reference proteome</keyword>
<sequence length="489" mass="53406">VTKMQWPYIFAPEGVPLLRPRVQGPVLLGVEGAVIGVWLDDTVGSAEPLQDSLGGGGRRARIQWVFFFGPRSSRGKVGRDASLVKCMGENVLDWENVQECRREDRVVNDGTVPSRDDMEEFQSIENEVLVFGEHGIPVEPIRVEMPDLVDISREQTSGVLGEVAQNVERASRARRPSQPVVTPQRRRSSAGTLAGWEGGDTFHEDCLVCDTCGLRLAGSSWQGAHRFQNKIYCGLHYADVTGLSSGEEFLAKLREYKRQSLGCAEARRKSSTTLTFPVPVQACPGSPCEQYPHFIKAAPGYWIECAGPRKESDALPETGQQPDVSPGKSNGAAASGGCASGGGCSLANVSGALELVSRDEDTYEKFFYGTEHWNYFTNDESLGPVLMSLKQENINNRDQFRSYSCRLSLGPPVPLALFLAAAILAFTVGVIAVFDRTLLSMMLSAPANVSGYRVVFIHRDKTWGDSHLDIRACARNLSESKNKRGASPS</sequence>
<comment type="caution">
    <text evidence="1">The sequence shown here is derived from an EMBL/GenBank/DDBJ whole genome shotgun (WGS) entry which is preliminary data.</text>
</comment>
<organism evidence="1 2">
    <name type="scientific">Ixodes persulcatus</name>
    <name type="common">Taiga tick</name>
    <dbReference type="NCBI Taxonomy" id="34615"/>
    <lineage>
        <taxon>Eukaryota</taxon>
        <taxon>Metazoa</taxon>
        <taxon>Ecdysozoa</taxon>
        <taxon>Arthropoda</taxon>
        <taxon>Chelicerata</taxon>
        <taxon>Arachnida</taxon>
        <taxon>Acari</taxon>
        <taxon>Parasitiformes</taxon>
        <taxon>Ixodida</taxon>
        <taxon>Ixodoidea</taxon>
        <taxon>Ixodidae</taxon>
        <taxon>Ixodinae</taxon>
        <taxon>Ixodes</taxon>
    </lineage>
</organism>
<accession>A0AC60PCD2</accession>
<dbReference type="Proteomes" id="UP000805193">
    <property type="component" value="Unassembled WGS sequence"/>
</dbReference>